<dbReference type="EMBL" id="NJBN01000005">
    <property type="protein sequence ID" value="TKJ40253.1"/>
    <property type="molecule type" value="Genomic_DNA"/>
</dbReference>
<organism evidence="10 11">
    <name type="scientific">candidate division LCP-89 bacterium B3_LCP</name>
    <dbReference type="NCBI Taxonomy" id="2012998"/>
    <lineage>
        <taxon>Bacteria</taxon>
        <taxon>Pseudomonadati</taxon>
        <taxon>Bacteria division LCP-89</taxon>
    </lineage>
</organism>
<keyword evidence="4 8" id="KW-0547">Nucleotide-binding</keyword>
<evidence type="ECO:0000259" key="9">
    <source>
        <dbReference type="Pfam" id="PF01259"/>
    </source>
</evidence>
<dbReference type="FunFam" id="3.30.470.20:FF:000006">
    <property type="entry name" value="Phosphoribosylaminoimidazole-succinocarboxamide synthase"/>
    <property type="match status" value="1"/>
</dbReference>
<comment type="caution">
    <text evidence="10">The sequence shown here is derived from an EMBL/GenBank/DDBJ whole genome shotgun (WGS) entry which is preliminary data.</text>
</comment>
<accession>A0A532UZ65</accession>
<keyword evidence="6 8" id="KW-0067">ATP-binding</keyword>
<evidence type="ECO:0000313" key="10">
    <source>
        <dbReference type="EMBL" id="TKJ40253.1"/>
    </source>
</evidence>
<dbReference type="EC" id="6.3.2.6" evidence="8"/>
<dbReference type="NCBIfam" id="TIGR00081">
    <property type="entry name" value="purC"/>
    <property type="match status" value="1"/>
</dbReference>
<comment type="similarity">
    <text evidence="2 8">Belongs to the SAICAR synthetase family.</text>
</comment>
<evidence type="ECO:0000256" key="2">
    <source>
        <dbReference type="ARBA" id="ARBA00010190"/>
    </source>
</evidence>
<evidence type="ECO:0000256" key="8">
    <source>
        <dbReference type="HAMAP-Rule" id="MF_00137"/>
    </source>
</evidence>
<sequence length="235" mass="27484">MQKKELLYEGKAKKVYLTSEEDKLIQEFKDDATAFDGAKKGTISKKGEINNAISAYLFEYLENYHIPTHYFEKLSANEMLIRKLEIIPIEIVLRNVAAGSLCARYNIPEGKVMEYPILEYYLKDDELHDPMINEYHAYAFGHATPDEMKAINRIASKVNAILKSFFDRRNLVLVDFKLEFGKRIKDIYLADEISPDTCRIWDKKTHKKLDKDRFRHDMGGVDKAYRELRDRLMGD</sequence>
<feature type="domain" description="SAICAR synthetase/ADE2 N-terminal" evidence="9">
    <location>
        <begin position="6"/>
        <end position="228"/>
    </location>
</feature>
<comment type="catalytic activity">
    <reaction evidence="7 8">
        <text>5-amino-1-(5-phospho-D-ribosyl)imidazole-4-carboxylate + L-aspartate + ATP = (2S)-2-[5-amino-1-(5-phospho-beta-D-ribosyl)imidazole-4-carboxamido]succinate + ADP + phosphate + 2 H(+)</text>
        <dbReference type="Rhea" id="RHEA:22628"/>
        <dbReference type="ChEBI" id="CHEBI:15378"/>
        <dbReference type="ChEBI" id="CHEBI:29991"/>
        <dbReference type="ChEBI" id="CHEBI:30616"/>
        <dbReference type="ChEBI" id="CHEBI:43474"/>
        <dbReference type="ChEBI" id="CHEBI:58443"/>
        <dbReference type="ChEBI" id="CHEBI:77657"/>
        <dbReference type="ChEBI" id="CHEBI:456216"/>
        <dbReference type="EC" id="6.3.2.6"/>
    </reaction>
</comment>
<protein>
    <recommendedName>
        <fullName evidence="8">Phosphoribosylaminoimidazole-succinocarboxamide synthase</fullName>
        <ecNumber evidence="8">6.3.2.6</ecNumber>
    </recommendedName>
    <alternativeName>
        <fullName evidence="8">SAICAR synthetase</fullName>
    </alternativeName>
</protein>
<dbReference type="PROSITE" id="PS01058">
    <property type="entry name" value="SAICAR_SYNTHETASE_2"/>
    <property type="match status" value="1"/>
</dbReference>
<dbReference type="GO" id="GO:0004639">
    <property type="term" value="F:phosphoribosylaminoimidazolesuccinocarboxamide synthase activity"/>
    <property type="evidence" value="ECO:0007669"/>
    <property type="project" value="UniProtKB-UniRule"/>
</dbReference>
<dbReference type="PANTHER" id="PTHR43599:SF3">
    <property type="entry name" value="SI:DKEY-6E2.2"/>
    <property type="match status" value="1"/>
</dbReference>
<keyword evidence="5 8" id="KW-0658">Purine biosynthesis</keyword>
<proteinExistence type="inferred from homology"/>
<dbReference type="GO" id="GO:0005524">
    <property type="term" value="F:ATP binding"/>
    <property type="evidence" value="ECO:0007669"/>
    <property type="project" value="UniProtKB-KW"/>
</dbReference>
<dbReference type="Gene3D" id="3.30.200.20">
    <property type="entry name" value="Phosphorylase Kinase, domain 1"/>
    <property type="match status" value="1"/>
</dbReference>
<dbReference type="PROSITE" id="PS01057">
    <property type="entry name" value="SAICAR_SYNTHETASE_1"/>
    <property type="match status" value="1"/>
</dbReference>
<dbReference type="Proteomes" id="UP000319619">
    <property type="component" value="Unassembled WGS sequence"/>
</dbReference>
<dbReference type="AlphaFoldDB" id="A0A532UZ65"/>
<evidence type="ECO:0000256" key="6">
    <source>
        <dbReference type="ARBA" id="ARBA00022840"/>
    </source>
</evidence>
<evidence type="ECO:0000313" key="11">
    <source>
        <dbReference type="Proteomes" id="UP000319619"/>
    </source>
</evidence>
<comment type="pathway">
    <text evidence="1 8">Purine metabolism; IMP biosynthesis via de novo pathway; 5-amino-1-(5-phospho-D-ribosyl)imidazole-4-carboxamide from 5-amino-1-(5-phospho-D-ribosyl)imidazole-4-carboxylate: step 1/2.</text>
</comment>
<dbReference type="CDD" id="cd01415">
    <property type="entry name" value="SAICAR_synt_PurC"/>
    <property type="match status" value="1"/>
</dbReference>
<dbReference type="InterPro" id="IPR033934">
    <property type="entry name" value="SAICAR_synt_PurC"/>
</dbReference>
<dbReference type="HAMAP" id="MF_00137">
    <property type="entry name" value="SAICAR_synth"/>
    <property type="match status" value="1"/>
</dbReference>
<dbReference type="SUPFAM" id="SSF56104">
    <property type="entry name" value="SAICAR synthase-like"/>
    <property type="match status" value="1"/>
</dbReference>
<gene>
    <name evidence="8" type="primary">purC</name>
    <name evidence="10" type="ORF">CEE37_07970</name>
</gene>
<evidence type="ECO:0000256" key="7">
    <source>
        <dbReference type="ARBA" id="ARBA00048475"/>
    </source>
</evidence>
<dbReference type="InterPro" id="IPR001636">
    <property type="entry name" value="SAICAR_synth"/>
</dbReference>
<dbReference type="GO" id="GO:0006189">
    <property type="term" value="P:'de novo' IMP biosynthetic process"/>
    <property type="evidence" value="ECO:0007669"/>
    <property type="project" value="UniProtKB-UniRule"/>
</dbReference>
<evidence type="ECO:0000256" key="4">
    <source>
        <dbReference type="ARBA" id="ARBA00022741"/>
    </source>
</evidence>
<dbReference type="InterPro" id="IPR050089">
    <property type="entry name" value="SAICAR_synthetase"/>
</dbReference>
<evidence type="ECO:0000256" key="3">
    <source>
        <dbReference type="ARBA" id="ARBA00022598"/>
    </source>
</evidence>
<dbReference type="PANTHER" id="PTHR43599">
    <property type="entry name" value="MULTIFUNCTIONAL PROTEIN ADE2"/>
    <property type="match status" value="1"/>
</dbReference>
<evidence type="ECO:0000256" key="5">
    <source>
        <dbReference type="ARBA" id="ARBA00022755"/>
    </source>
</evidence>
<dbReference type="InterPro" id="IPR028923">
    <property type="entry name" value="SAICAR_synt/ADE2_N"/>
</dbReference>
<dbReference type="Pfam" id="PF01259">
    <property type="entry name" value="SAICAR_synt"/>
    <property type="match status" value="1"/>
</dbReference>
<keyword evidence="3 8" id="KW-0436">Ligase</keyword>
<name>A0A532UZ65_UNCL8</name>
<reference evidence="10 11" key="1">
    <citation type="submission" date="2017-06" db="EMBL/GenBank/DDBJ databases">
        <title>Novel microbial phyla capable of carbon fixation and sulfur reduction in deep-sea sediments.</title>
        <authorList>
            <person name="Huang J."/>
            <person name="Baker B."/>
            <person name="Wang Y."/>
        </authorList>
    </citation>
    <scope>NUCLEOTIDE SEQUENCE [LARGE SCALE GENOMIC DNA]</scope>
    <source>
        <strain evidence="10">B3_LCP</strain>
    </source>
</reference>
<dbReference type="Gene3D" id="3.30.470.20">
    <property type="entry name" value="ATP-grasp fold, B domain"/>
    <property type="match status" value="1"/>
</dbReference>
<dbReference type="InterPro" id="IPR018236">
    <property type="entry name" value="SAICAR_synthetase_CS"/>
</dbReference>
<dbReference type="UniPathway" id="UPA00074">
    <property type="reaction ID" value="UER00131"/>
</dbReference>
<evidence type="ECO:0000256" key="1">
    <source>
        <dbReference type="ARBA" id="ARBA00004672"/>
    </source>
</evidence>
<dbReference type="GO" id="GO:0009236">
    <property type="term" value="P:cobalamin biosynthetic process"/>
    <property type="evidence" value="ECO:0007669"/>
    <property type="project" value="InterPro"/>
</dbReference>